<organism evidence="1 2">
    <name type="scientific">Armatimonas rosea</name>
    <dbReference type="NCBI Taxonomy" id="685828"/>
    <lineage>
        <taxon>Bacteria</taxon>
        <taxon>Bacillati</taxon>
        <taxon>Armatimonadota</taxon>
        <taxon>Armatimonadia</taxon>
        <taxon>Armatimonadales</taxon>
        <taxon>Armatimonadaceae</taxon>
        <taxon>Armatimonas</taxon>
    </lineage>
</organism>
<proteinExistence type="predicted"/>
<protein>
    <recommendedName>
        <fullName evidence="3">Type I restriction endonuclease subunit M</fullName>
    </recommendedName>
</protein>
<gene>
    <name evidence="1" type="ORF">HNQ39_005132</name>
</gene>
<reference evidence="1 2" key="1">
    <citation type="submission" date="2020-08" db="EMBL/GenBank/DDBJ databases">
        <title>Genomic Encyclopedia of Type Strains, Phase IV (KMG-IV): sequencing the most valuable type-strain genomes for metagenomic binning, comparative biology and taxonomic classification.</title>
        <authorList>
            <person name="Goeker M."/>
        </authorList>
    </citation>
    <scope>NUCLEOTIDE SEQUENCE [LARGE SCALE GENOMIC DNA]</scope>
    <source>
        <strain evidence="1 2">DSM 23562</strain>
    </source>
</reference>
<evidence type="ECO:0008006" key="3">
    <source>
        <dbReference type="Google" id="ProtNLM"/>
    </source>
</evidence>
<evidence type="ECO:0000313" key="2">
    <source>
        <dbReference type="Proteomes" id="UP000520814"/>
    </source>
</evidence>
<dbReference type="Proteomes" id="UP000520814">
    <property type="component" value="Unassembled WGS sequence"/>
</dbReference>
<dbReference type="EMBL" id="JACHGW010000006">
    <property type="protein sequence ID" value="MBB6053298.1"/>
    <property type="molecule type" value="Genomic_DNA"/>
</dbReference>
<keyword evidence="2" id="KW-1185">Reference proteome</keyword>
<name>A0A7W9W8Z8_ARMRO</name>
<dbReference type="AlphaFoldDB" id="A0A7W9W8Z8"/>
<comment type="caution">
    <text evidence="1">The sequence shown here is derived from an EMBL/GenBank/DDBJ whole genome shotgun (WGS) entry which is preliminary data.</text>
</comment>
<sequence>MTAQPTQQATQSTIGNPLFLCGEVVATPGAIEALNEAHGNRWRIEAGRLIARHRSGDWGDVCREDKSANDQALRHGARILSAYHLPVRVPGTAPQKLWVITEADRSSTTILLPDEY</sequence>
<evidence type="ECO:0000313" key="1">
    <source>
        <dbReference type="EMBL" id="MBB6053298.1"/>
    </source>
</evidence>
<dbReference type="RefSeq" id="WP_184203394.1">
    <property type="nucleotide sequence ID" value="NZ_JACHGW010000006.1"/>
</dbReference>
<accession>A0A7W9W8Z8</accession>